<sequence>MQTAIEVPADGITFEDAAYQEKIKLPNLTAKEEIYDKMQTVVEVRADGITLEDIEYHLSVVKDRSSDVSDIIEESNAEVLETQFSGMPESHTKINDNFSKCLIDVSTDITDNDVSAEESDEYNYQSILKENRFGVTSPLNVRLVYKDVVREIKHKFPQDEDEKDDDRGDDDDDDEDVNDGLEQNDFFDDFFGVKRKGDLQSVTTKGITDNVENIDREMEEIFEKYLHTPLSKVITQIEDRVEDKTETFKQLETYQEKDMNSEDEKLHLITSENPVKETQNDIHSHVTNLEENVDIKNENVSDLTEKLKDEENDAQSVEEIILIIDDSQGQTELEEQGIDSVNSDDLPEEIANDSLKDSNEIDHIKGREYSKVSENILVDQISNDSLTDSAEQQLPDVVESINKHVAYEKPEDDLTLDEVNLLRTVREHRYSRPLSDFGEQDLLLVQAISARYVPDNQMPAVYKPDVQNNKAEQEEKDFPSSPIFEKSSEMTSNDVMDSKKLEKKTKPYELSAKKQDDEQIPAATELRRPKKSENSTARGVNTEKKLENIPIGEINIQECNKTRGDLVNKNDEGKSKEATDLDEILTRMLVPKRAPRRFGKYRSSKDTPIKKQHRFEHVKDASPNFGIAYEAKYPDEHEVFVQSKADVGKDKNDEAITVKEIDRRETLDVPNTSSLAFSMVEDNIIPINIEENSDKEKEPDKNQPEGNDGQKESADSEFIDVQNQTLEQSILERRDTFLAKPVIIDYQTVKVTSDDHGFATIKGYQEIEIYQDCLELNYAKSDEFGEHRQKIFSAKVDEENGEIIEENVLSQELCFDKQGKTWKPAVGTSTIRCVVSEDKDSGERQCKKYEERDSHADRILKRTTTPENVLLKSNKYTPHRDINDLFQPIRTGNLRDYKYGTKDLFNRDYKSVKERLEFFSKSNESQPSSRQSLRSSPGRSTSDERKVKSWAESFERRSLDTHSYEPVYANFNTLMAAKSTPVVKTRIEKKPLPVPRSKSHSRPSSVDLTDTPQSVVNDDKDINEIKMNDPENFSEHVAKDILQEVAAKVFPDTRSESLDVRPDTPGNHEVPKFLLGAANSPENEGGLKTGHTIGIKKSEKFLDVPIEDEIKKGEDDRVNLASGAESSFSAIAVAGKFEQLDITKRSDNDLEEMDNNNQSKLNLFQIETPSYDESYLNLFKQPEDKVYEDITGQKKPQRGVFNIAYLGEASDNDSFEDFLNSRSHNIHIPGIDKSKPKIIDFVPLDDATKPVFKKNTLNVPDYDTLEREKTFQILSASPSDAKLTKRTPKMEGSKTSLTSGSSFSAAKKVFEALLETNSEKNTVQPKITKKKDSKESSLYDLKEKIELGLAAETVPIRPTSFPGDDIQLRRKNVVLTRQNSRQSVKSLIESIESQGKPVSPKSTLNTVSRSSSNSSINSLASDIRSPSSPSILPTPSPGSPLRTPSDWSELNSNISAQVKTPLKEQQPNKLNRDWSKSVITEAVPKTEIVKTKPEDGYRESILQKGIDFSRRNSYSDLSERKDPLNGLVKNGGSKRNALLKWCQNKTVGYRNIDITNFSSSWNDGLALCALLHTYLPDRIPYDSLTPQEKRRNFSLAFSAAESVGIPTTLNINDMIQLERPDWQQVMYYVTAIYKHFET</sequence>
<dbReference type="Pfam" id="PF00307">
    <property type="entry name" value="CH"/>
    <property type="match status" value="1"/>
</dbReference>
<dbReference type="CDD" id="cd21199">
    <property type="entry name" value="CH_CYTS"/>
    <property type="match status" value="1"/>
</dbReference>
<evidence type="ECO:0000256" key="4">
    <source>
        <dbReference type="SAM" id="MobiDB-lite"/>
    </source>
</evidence>
<keyword evidence="2 3" id="KW-0175">Coiled coil</keyword>
<protein>
    <recommendedName>
        <fullName evidence="5">Calponin-homology (CH) domain-containing protein</fullName>
    </recommendedName>
</protein>
<feature type="compositionally biased region" description="Low complexity" evidence="4">
    <location>
        <begin position="1402"/>
        <end position="1431"/>
    </location>
</feature>
<feature type="compositionally biased region" description="Basic and acidic residues" evidence="4">
    <location>
        <begin position="496"/>
        <end position="517"/>
    </location>
</feature>
<feature type="region of interest" description="Disordered" evidence="4">
    <location>
        <begin position="919"/>
        <end position="947"/>
    </location>
</feature>
<dbReference type="FunFam" id="1.10.418.10:FF:000020">
    <property type="entry name" value="Cytospin-A isoform 1"/>
    <property type="match status" value="1"/>
</dbReference>
<feature type="region of interest" description="Disordered" evidence="4">
    <location>
        <begin position="1391"/>
        <end position="1448"/>
    </location>
</feature>
<keyword evidence="7" id="KW-1185">Reference proteome</keyword>
<evidence type="ECO:0000256" key="2">
    <source>
        <dbReference type="ARBA" id="ARBA00023054"/>
    </source>
</evidence>
<dbReference type="SUPFAM" id="SSF47576">
    <property type="entry name" value="Calponin-homology domain, CH-domain"/>
    <property type="match status" value="1"/>
</dbReference>
<dbReference type="PROSITE" id="PS50021">
    <property type="entry name" value="CH"/>
    <property type="match status" value="1"/>
</dbReference>
<proteinExistence type="inferred from homology"/>
<feature type="region of interest" description="Disordered" evidence="4">
    <location>
        <begin position="986"/>
        <end position="1016"/>
    </location>
</feature>
<comment type="similarity">
    <text evidence="1">Belongs to the cytospin-A family.</text>
</comment>
<feature type="compositionally biased region" description="Acidic residues" evidence="4">
    <location>
        <begin position="159"/>
        <end position="179"/>
    </location>
</feature>
<feature type="region of interest" description="Disordered" evidence="4">
    <location>
        <begin position="687"/>
        <end position="717"/>
    </location>
</feature>
<feature type="domain" description="Calponin-homology (CH)" evidence="5">
    <location>
        <begin position="1532"/>
        <end position="1637"/>
    </location>
</feature>
<reference evidence="6" key="1">
    <citation type="journal article" date="2023" name="Insect Mol. Biol.">
        <title>Genome sequencing provides insights into the evolution of gene families encoding plant cell wall-degrading enzymes in longhorned beetles.</title>
        <authorList>
            <person name="Shin N.R."/>
            <person name="Okamura Y."/>
            <person name="Kirsch R."/>
            <person name="Pauchet Y."/>
        </authorList>
    </citation>
    <scope>NUCLEOTIDE SEQUENCE</scope>
    <source>
        <strain evidence="6">AMC_N1</strain>
    </source>
</reference>
<feature type="region of interest" description="Disordered" evidence="4">
    <location>
        <begin position="467"/>
        <end position="544"/>
    </location>
</feature>
<dbReference type="SMART" id="SM00033">
    <property type="entry name" value="CH"/>
    <property type="match status" value="1"/>
</dbReference>
<dbReference type="EMBL" id="JAPWTK010000020">
    <property type="protein sequence ID" value="KAJ8958035.1"/>
    <property type="molecule type" value="Genomic_DNA"/>
</dbReference>
<dbReference type="Gene3D" id="1.10.418.10">
    <property type="entry name" value="Calponin-like domain"/>
    <property type="match status" value="1"/>
</dbReference>
<name>A0AAV8Z3A3_9CUCU</name>
<dbReference type="PANTHER" id="PTHR23167:SF69">
    <property type="entry name" value="FI18193P1"/>
    <property type="match status" value="1"/>
</dbReference>
<dbReference type="Proteomes" id="UP001162162">
    <property type="component" value="Unassembled WGS sequence"/>
</dbReference>
<evidence type="ECO:0000313" key="6">
    <source>
        <dbReference type="EMBL" id="KAJ8958035.1"/>
    </source>
</evidence>
<evidence type="ECO:0000259" key="5">
    <source>
        <dbReference type="PROSITE" id="PS50021"/>
    </source>
</evidence>
<dbReference type="InterPro" id="IPR001715">
    <property type="entry name" value="CH_dom"/>
</dbReference>
<evidence type="ECO:0000256" key="1">
    <source>
        <dbReference type="ARBA" id="ARBA00009452"/>
    </source>
</evidence>
<dbReference type="InterPro" id="IPR050540">
    <property type="entry name" value="F-actin_Monoox_Mical"/>
</dbReference>
<accession>A0AAV8Z3A3</accession>
<evidence type="ECO:0000313" key="7">
    <source>
        <dbReference type="Proteomes" id="UP001162162"/>
    </source>
</evidence>
<dbReference type="InterPro" id="IPR036872">
    <property type="entry name" value="CH_dom_sf"/>
</dbReference>
<gene>
    <name evidence="6" type="ORF">NQ318_002041</name>
</gene>
<feature type="region of interest" description="Disordered" evidence="4">
    <location>
        <begin position="156"/>
        <end position="183"/>
    </location>
</feature>
<feature type="compositionally biased region" description="Polar residues" evidence="4">
    <location>
        <begin position="1002"/>
        <end position="1016"/>
    </location>
</feature>
<feature type="coiled-coil region" evidence="3">
    <location>
        <begin position="286"/>
        <end position="320"/>
    </location>
</feature>
<organism evidence="6 7">
    <name type="scientific">Aromia moschata</name>
    <dbReference type="NCBI Taxonomy" id="1265417"/>
    <lineage>
        <taxon>Eukaryota</taxon>
        <taxon>Metazoa</taxon>
        <taxon>Ecdysozoa</taxon>
        <taxon>Arthropoda</taxon>
        <taxon>Hexapoda</taxon>
        <taxon>Insecta</taxon>
        <taxon>Pterygota</taxon>
        <taxon>Neoptera</taxon>
        <taxon>Endopterygota</taxon>
        <taxon>Coleoptera</taxon>
        <taxon>Polyphaga</taxon>
        <taxon>Cucujiformia</taxon>
        <taxon>Chrysomeloidea</taxon>
        <taxon>Cerambycidae</taxon>
        <taxon>Cerambycinae</taxon>
        <taxon>Callichromatini</taxon>
        <taxon>Aromia</taxon>
    </lineage>
</organism>
<evidence type="ECO:0000256" key="3">
    <source>
        <dbReference type="SAM" id="Coils"/>
    </source>
</evidence>
<dbReference type="PANTHER" id="PTHR23167">
    <property type="entry name" value="CALPONIN HOMOLOGY DOMAIN-CONTAINING PROTEIN DDB_G0272472-RELATED"/>
    <property type="match status" value="1"/>
</dbReference>
<comment type="caution">
    <text evidence="6">The sequence shown here is derived from an EMBL/GenBank/DDBJ whole genome shotgun (WGS) entry which is preliminary data.</text>
</comment>
<feature type="compositionally biased region" description="Basic and acidic residues" evidence="4">
    <location>
        <begin position="692"/>
        <end position="714"/>
    </location>
</feature>
<feature type="compositionally biased region" description="Low complexity" evidence="4">
    <location>
        <begin position="925"/>
        <end position="940"/>
    </location>
</feature>